<dbReference type="STRING" id="907348.TresaDRAFT_1736"/>
<dbReference type="AlphaFoldDB" id="H7EK97"/>
<feature type="chain" id="PRO_5003609205" evidence="1">
    <location>
        <begin position="21"/>
        <end position="34"/>
    </location>
</feature>
<comment type="caution">
    <text evidence="2">The sequence shown here is derived from an EMBL/GenBank/DDBJ whole genome shotgun (WGS) entry which is preliminary data.</text>
</comment>
<keyword evidence="1" id="KW-0732">Signal</keyword>
<dbReference type="EMBL" id="AGRW01000044">
    <property type="protein sequence ID" value="EIC01984.1"/>
    <property type="molecule type" value="Genomic_DNA"/>
</dbReference>
<gene>
    <name evidence="2" type="ORF">TresaDRAFT_1736</name>
</gene>
<reference evidence="2 3" key="1">
    <citation type="submission" date="2011-09" db="EMBL/GenBank/DDBJ databases">
        <title>The draft genome of Treponema saccharophilum DSM 2985.</title>
        <authorList>
            <consortium name="US DOE Joint Genome Institute (JGI-PGF)"/>
            <person name="Lucas S."/>
            <person name="Copeland A."/>
            <person name="Lapidus A."/>
            <person name="Glavina del Rio T."/>
            <person name="Dalin E."/>
            <person name="Tice H."/>
            <person name="Bruce D."/>
            <person name="Goodwin L."/>
            <person name="Pitluck S."/>
            <person name="Peters L."/>
            <person name="Kyrpides N."/>
            <person name="Mavromatis K."/>
            <person name="Ivanova N."/>
            <person name="Markowitz V."/>
            <person name="Cheng J.-F."/>
            <person name="Hugenholtz P."/>
            <person name="Woyke T."/>
            <person name="Wu D."/>
            <person name="Gronow S."/>
            <person name="Wellnitz S."/>
            <person name="Brambilla E."/>
            <person name="Klenk H.-P."/>
            <person name="Eisen J.A."/>
        </authorList>
    </citation>
    <scope>NUCLEOTIDE SEQUENCE [LARGE SCALE GENOMIC DNA]</scope>
    <source>
        <strain evidence="2 3">DSM 2985</strain>
    </source>
</reference>
<sequence length="34" mass="3794">MKRIFKSARAVLVASAFFMAAESAFSQSNSDFMF</sequence>
<accession>H7EK97</accession>
<keyword evidence="3" id="KW-1185">Reference proteome</keyword>
<organism evidence="2 3">
    <name type="scientific">Treponema saccharophilum DSM 2985</name>
    <dbReference type="NCBI Taxonomy" id="907348"/>
    <lineage>
        <taxon>Bacteria</taxon>
        <taxon>Pseudomonadati</taxon>
        <taxon>Spirochaetota</taxon>
        <taxon>Spirochaetia</taxon>
        <taxon>Spirochaetales</taxon>
        <taxon>Treponemataceae</taxon>
        <taxon>Treponema</taxon>
    </lineage>
</organism>
<dbReference type="Proteomes" id="UP000003571">
    <property type="component" value="Unassembled WGS sequence"/>
</dbReference>
<evidence type="ECO:0000256" key="1">
    <source>
        <dbReference type="SAM" id="SignalP"/>
    </source>
</evidence>
<name>H7EK97_9SPIR</name>
<proteinExistence type="predicted"/>
<feature type="signal peptide" evidence="1">
    <location>
        <begin position="1"/>
        <end position="20"/>
    </location>
</feature>
<evidence type="ECO:0000313" key="2">
    <source>
        <dbReference type="EMBL" id="EIC01984.1"/>
    </source>
</evidence>
<protein>
    <submittedName>
        <fullName evidence="2">Uncharacterized protein</fullName>
    </submittedName>
</protein>
<evidence type="ECO:0000313" key="3">
    <source>
        <dbReference type="Proteomes" id="UP000003571"/>
    </source>
</evidence>